<name>A0AAJ7SJZ9_PETMA</name>
<proteinExistence type="predicted"/>
<evidence type="ECO:0000256" key="3">
    <source>
        <dbReference type="ARBA" id="ARBA00022692"/>
    </source>
</evidence>
<evidence type="ECO:0000256" key="2">
    <source>
        <dbReference type="ARBA" id="ARBA00022475"/>
    </source>
</evidence>
<dbReference type="GO" id="GO:0005886">
    <property type="term" value="C:plasma membrane"/>
    <property type="evidence" value="ECO:0007669"/>
    <property type="project" value="UniProtKB-SubCell"/>
</dbReference>
<evidence type="ECO:0000313" key="11">
    <source>
        <dbReference type="Proteomes" id="UP001318040"/>
    </source>
</evidence>
<feature type="region of interest" description="Disordered" evidence="8">
    <location>
        <begin position="372"/>
        <end position="412"/>
    </location>
</feature>
<dbReference type="Gene3D" id="1.20.1070.10">
    <property type="entry name" value="Rhodopsin 7-helix transmembrane proteins"/>
    <property type="match status" value="1"/>
</dbReference>
<organism evidence="11 12">
    <name type="scientific">Petromyzon marinus</name>
    <name type="common">Sea lamprey</name>
    <dbReference type="NCBI Taxonomy" id="7757"/>
    <lineage>
        <taxon>Eukaryota</taxon>
        <taxon>Metazoa</taxon>
        <taxon>Chordata</taxon>
        <taxon>Craniata</taxon>
        <taxon>Vertebrata</taxon>
        <taxon>Cyclostomata</taxon>
        <taxon>Hyperoartia</taxon>
        <taxon>Petromyzontiformes</taxon>
        <taxon>Petromyzontidae</taxon>
        <taxon>Petromyzon</taxon>
    </lineage>
</organism>
<feature type="transmembrane region" description="Helical" evidence="9">
    <location>
        <begin position="89"/>
        <end position="114"/>
    </location>
</feature>
<dbReference type="SUPFAM" id="SSF81321">
    <property type="entry name" value="Family A G protein-coupled receptor-like"/>
    <property type="match status" value="1"/>
</dbReference>
<feature type="domain" description="G-protein coupled receptors family 1 profile" evidence="10">
    <location>
        <begin position="69"/>
        <end position="474"/>
    </location>
</feature>
<keyword evidence="5" id="KW-0675">Receptor</keyword>
<dbReference type="PANTHER" id="PTHR22750">
    <property type="entry name" value="G-PROTEIN COUPLED RECEPTOR"/>
    <property type="match status" value="1"/>
</dbReference>
<evidence type="ECO:0000256" key="8">
    <source>
        <dbReference type="SAM" id="MobiDB-lite"/>
    </source>
</evidence>
<keyword evidence="4 9" id="KW-1133">Transmembrane helix</keyword>
<feature type="transmembrane region" description="Helical" evidence="9">
    <location>
        <begin position="168"/>
        <end position="191"/>
    </location>
</feature>
<dbReference type="Proteomes" id="UP001318040">
    <property type="component" value="Unplaced"/>
</dbReference>
<protein>
    <submittedName>
        <fullName evidence="12">Melanopsin-like</fullName>
    </submittedName>
</protein>
<dbReference type="GO" id="GO:0004930">
    <property type="term" value="F:G protein-coupled receptor activity"/>
    <property type="evidence" value="ECO:0007669"/>
    <property type="project" value="UniProtKB-KW"/>
</dbReference>
<keyword evidence="6 9" id="KW-0472">Membrane</keyword>
<feature type="transmembrane region" description="Helical" evidence="9">
    <location>
        <begin position="53"/>
        <end position="77"/>
    </location>
</feature>
<gene>
    <name evidence="12" type="primary">LOC116937103</name>
</gene>
<evidence type="ECO:0000313" key="12">
    <source>
        <dbReference type="RefSeq" id="XP_032800100.1"/>
    </source>
</evidence>
<dbReference type="SMART" id="SM01381">
    <property type="entry name" value="7TM_GPCR_Srsx"/>
    <property type="match status" value="1"/>
</dbReference>
<dbReference type="InterPro" id="IPR000276">
    <property type="entry name" value="GPCR_Rhodpsn"/>
</dbReference>
<evidence type="ECO:0000256" key="5">
    <source>
        <dbReference type="ARBA" id="ARBA00023040"/>
    </source>
</evidence>
<feature type="compositionally biased region" description="Basic and acidic residues" evidence="8">
    <location>
        <begin position="318"/>
        <end position="330"/>
    </location>
</feature>
<feature type="transmembrane region" description="Helical" evidence="9">
    <location>
        <begin position="420"/>
        <end position="443"/>
    </location>
</feature>
<feature type="compositionally biased region" description="Gly residues" evidence="8">
    <location>
        <begin position="388"/>
        <end position="411"/>
    </location>
</feature>
<feature type="transmembrane region" description="Helical" evidence="9">
    <location>
        <begin position="120"/>
        <end position="147"/>
    </location>
</feature>
<accession>A0AAJ7SJZ9</accession>
<dbReference type="PROSITE" id="PS50262">
    <property type="entry name" value="G_PROTEIN_RECEP_F1_2"/>
    <property type="match status" value="1"/>
</dbReference>
<evidence type="ECO:0000256" key="1">
    <source>
        <dbReference type="ARBA" id="ARBA00004651"/>
    </source>
</evidence>
<evidence type="ECO:0000256" key="4">
    <source>
        <dbReference type="ARBA" id="ARBA00022989"/>
    </source>
</evidence>
<comment type="subcellular location">
    <subcellularLocation>
        <location evidence="1">Cell membrane</location>
        <topology evidence="1">Multi-pass membrane protein</topology>
    </subcellularLocation>
</comment>
<evidence type="ECO:0000259" key="10">
    <source>
        <dbReference type="PROSITE" id="PS50262"/>
    </source>
</evidence>
<feature type="compositionally biased region" description="Basic and acidic residues" evidence="8">
    <location>
        <begin position="375"/>
        <end position="385"/>
    </location>
</feature>
<dbReference type="RefSeq" id="XP_032800100.1">
    <property type="nucleotide sequence ID" value="XM_032944209.1"/>
</dbReference>
<sequence>MPPLLPTPLCTTTTAIANSGSDDLLWVASPPWCNSSDLAERSPVAGHFSAGTVAFLAFLHIFGLVAFVGNCLVIYLFATAEIRQKNIYYYFVINLSVSDMLVGLAFPFALASIYAPALRTYAHCALSLCVLGVLVMVSLSQMFVISLDQYAAVRCPHGHRRLVNAFRAKVAIALVWLYSATVGVLPFAVWARDDTAGAPTTCHVGAVFPGDATRMYFGSTSVGYTPLFLLTGYFCLALLASVSRRTGQMHGSAGSRWNRARQQQQQQQSHHQQEKQQQQQQQQLASALTPGAGSRPAGLCRGGSAKRKGSGVSVTSETSKRAARPEREHSSSSTFEMSSADTERTAQSSEDAAAAAAVAAVAAAAASGAASASDARADEEVKADALKPGGGGGGGLSGGGASGCGRRGTSGRGRTYRRAAVTLSIVAAFFLVCLTPSLLLALYNSARDATRFSAGRMVASVLVCVNSAVNPLIYALRMNKLRERLYACCLRRGQRSRRGLDSVEDERSPSS</sequence>
<keyword evidence="7" id="KW-0807">Transducer</keyword>
<keyword evidence="2" id="KW-1003">Cell membrane</keyword>
<dbReference type="KEGG" id="pmrn:116937103"/>
<feature type="transmembrane region" description="Helical" evidence="9">
    <location>
        <begin position="455"/>
        <end position="476"/>
    </location>
</feature>
<evidence type="ECO:0000256" key="7">
    <source>
        <dbReference type="ARBA" id="ARBA00023224"/>
    </source>
</evidence>
<dbReference type="PRINTS" id="PR00237">
    <property type="entry name" value="GPCRRHODOPSN"/>
</dbReference>
<evidence type="ECO:0000256" key="6">
    <source>
        <dbReference type="ARBA" id="ARBA00023136"/>
    </source>
</evidence>
<dbReference type="CDD" id="cd00637">
    <property type="entry name" value="7tm_classA_rhodopsin-like"/>
    <property type="match status" value="1"/>
</dbReference>
<keyword evidence="5" id="KW-0297">G-protein coupled receptor</keyword>
<dbReference type="AlphaFoldDB" id="A0AAJ7SJZ9"/>
<dbReference type="Pfam" id="PF00001">
    <property type="entry name" value="7tm_1"/>
    <property type="match status" value="1"/>
</dbReference>
<feature type="region of interest" description="Disordered" evidence="8">
    <location>
        <begin position="249"/>
        <end position="349"/>
    </location>
</feature>
<keyword evidence="11" id="KW-1185">Reference proteome</keyword>
<dbReference type="InterPro" id="IPR017452">
    <property type="entry name" value="GPCR_Rhodpsn_7TM"/>
</dbReference>
<feature type="compositionally biased region" description="Low complexity" evidence="8">
    <location>
        <begin position="262"/>
        <end position="283"/>
    </location>
</feature>
<reference evidence="12" key="1">
    <citation type="submission" date="2025-08" db="UniProtKB">
        <authorList>
            <consortium name="RefSeq"/>
        </authorList>
    </citation>
    <scope>IDENTIFICATION</scope>
    <source>
        <tissue evidence="12">Sperm</tissue>
    </source>
</reference>
<feature type="transmembrane region" description="Helical" evidence="9">
    <location>
        <begin position="223"/>
        <end position="242"/>
    </location>
</feature>
<keyword evidence="3 9" id="KW-0812">Transmembrane</keyword>
<evidence type="ECO:0000256" key="9">
    <source>
        <dbReference type="SAM" id="Phobius"/>
    </source>
</evidence>